<evidence type="ECO:0000256" key="1">
    <source>
        <dbReference type="SAM" id="Phobius"/>
    </source>
</evidence>
<gene>
    <name evidence="2" type="ORF">BN1046_01485</name>
</gene>
<name>A0A024LSW8_9HYPH</name>
<accession>A0A024LSW8</accession>
<feature type="transmembrane region" description="Helical" evidence="1">
    <location>
        <begin position="34"/>
        <end position="52"/>
    </location>
</feature>
<sequence length="73" mass="8643">MRKKVFYYVPSVGFFYVLIIAQVMHRMVGSKHTAHQLLLLALLQIMDKSLVVHNKHKRVMMSLMQRVLMQETQ</sequence>
<keyword evidence="1" id="KW-1133">Transmembrane helix</keyword>
<dbReference type="EMBL" id="HG977197">
    <property type="protein sequence ID" value="CDP80542.1"/>
    <property type="molecule type" value="Genomic_DNA"/>
</dbReference>
<evidence type="ECO:0000313" key="2">
    <source>
        <dbReference type="EMBL" id="CDP80542.1"/>
    </source>
</evidence>
<reference evidence="2" key="1">
    <citation type="submission" date="2013-11" db="EMBL/GenBank/DDBJ databases">
        <authorList>
            <person name="GENOMES U."/>
        </authorList>
    </citation>
    <scope>NUCLEOTIDE SEQUENCE</scope>
    <source>
        <strain evidence="2">MVT06</strain>
    </source>
</reference>
<keyword evidence="1" id="KW-0472">Membrane</keyword>
<organism evidence="2">
    <name type="scientific">Bartonella schoenbuchensis</name>
    <dbReference type="NCBI Taxonomy" id="165694"/>
    <lineage>
        <taxon>Bacteria</taxon>
        <taxon>Pseudomonadati</taxon>
        <taxon>Pseudomonadota</taxon>
        <taxon>Alphaproteobacteria</taxon>
        <taxon>Hyphomicrobiales</taxon>
        <taxon>Bartonellaceae</taxon>
        <taxon>Bartonella</taxon>
    </lineage>
</organism>
<protein>
    <submittedName>
        <fullName evidence="2">Uncharacterized protein</fullName>
    </submittedName>
</protein>
<dbReference type="AlphaFoldDB" id="A0A024LSW8"/>
<feature type="transmembrane region" description="Helical" evidence="1">
    <location>
        <begin position="7"/>
        <end position="28"/>
    </location>
</feature>
<proteinExistence type="predicted"/>
<keyword evidence="1" id="KW-0812">Transmembrane</keyword>
<reference evidence="2" key="2">
    <citation type="submission" date="2014-05" db="EMBL/GenBank/DDBJ databases">
        <title>Genome sequencing of Bartonella spp. isolated from human blood.</title>
        <authorList>
            <person name="Raoult D."/>
        </authorList>
    </citation>
    <scope>NUCLEOTIDE SEQUENCE</scope>
    <source>
        <strain evidence="2">MVT06</strain>
    </source>
</reference>